<name>A0A511HI73_9BACT</name>
<organism evidence="1 2">
    <name type="scientific">Myxococcus virescens</name>
    <dbReference type="NCBI Taxonomy" id="83456"/>
    <lineage>
        <taxon>Bacteria</taxon>
        <taxon>Pseudomonadati</taxon>
        <taxon>Myxococcota</taxon>
        <taxon>Myxococcia</taxon>
        <taxon>Myxococcales</taxon>
        <taxon>Cystobacterineae</taxon>
        <taxon>Myxococcaceae</taxon>
        <taxon>Myxococcus</taxon>
    </lineage>
</organism>
<reference evidence="1 2" key="1">
    <citation type="submission" date="2019-07" db="EMBL/GenBank/DDBJ databases">
        <title>Whole genome shotgun sequence of Myxococcus virescens NBRC 100334.</title>
        <authorList>
            <person name="Hosoyama A."/>
            <person name="Uohara A."/>
            <person name="Ohji S."/>
            <person name="Ichikawa N."/>
        </authorList>
    </citation>
    <scope>NUCLEOTIDE SEQUENCE [LARGE SCALE GENOMIC DNA]</scope>
    <source>
        <strain evidence="1 2">NBRC 100334</strain>
    </source>
</reference>
<evidence type="ECO:0000313" key="2">
    <source>
        <dbReference type="Proteomes" id="UP000321224"/>
    </source>
</evidence>
<evidence type="ECO:0000313" key="1">
    <source>
        <dbReference type="EMBL" id="GEL73276.1"/>
    </source>
</evidence>
<gene>
    <name evidence="1" type="ORF">MVI01_50600</name>
</gene>
<dbReference type="Proteomes" id="UP000321224">
    <property type="component" value="Unassembled WGS sequence"/>
</dbReference>
<proteinExistence type="predicted"/>
<accession>A0A511HI73</accession>
<comment type="caution">
    <text evidence="1">The sequence shown here is derived from an EMBL/GenBank/DDBJ whole genome shotgun (WGS) entry which is preliminary data.</text>
</comment>
<dbReference type="AlphaFoldDB" id="A0A511HI73"/>
<sequence length="82" mass="9105">MHGVHCNRWPGINNRTGLDGPILVVLLGLTAGEFYSVDRHLRRDFPGTKGSGPSWMRTRDPSVMSRGGADWQGLDFDLAWVP</sequence>
<protein>
    <submittedName>
        <fullName evidence="1">Uncharacterized protein</fullName>
    </submittedName>
</protein>
<dbReference type="EMBL" id="BJVY01000032">
    <property type="protein sequence ID" value="GEL73276.1"/>
    <property type="molecule type" value="Genomic_DNA"/>
</dbReference>